<dbReference type="Pfam" id="PF25873">
    <property type="entry name" value="WHD_MalT"/>
    <property type="match status" value="1"/>
</dbReference>
<dbReference type="OrthoDB" id="1137593at2"/>
<dbReference type="EMBL" id="JPVP01000060">
    <property type="protein sequence ID" value="KGR81676.1"/>
    <property type="molecule type" value="Genomic_DNA"/>
</dbReference>
<dbReference type="Gene3D" id="1.25.40.10">
    <property type="entry name" value="Tetratricopeptide repeat domain"/>
    <property type="match status" value="3"/>
</dbReference>
<dbReference type="InterPro" id="IPR036388">
    <property type="entry name" value="WH-like_DNA-bd_sf"/>
</dbReference>
<organism evidence="2 3">
    <name type="scientific">Lysinibacillus odysseyi 34hs-1 = NBRC 100172</name>
    <dbReference type="NCBI Taxonomy" id="1220589"/>
    <lineage>
        <taxon>Bacteria</taxon>
        <taxon>Bacillati</taxon>
        <taxon>Bacillota</taxon>
        <taxon>Bacilli</taxon>
        <taxon>Bacillales</taxon>
        <taxon>Bacillaceae</taxon>
        <taxon>Lysinibacillus</taxon>
    </lineage>
</organism>
<dbReference type="SMART" id="SM00028">
    <property type="entry name" value="TPR"/>
    <property type="match status" value="3"/>
</dbReference>
<evidence type="ECO:0000313" key="2">
    <source>
        <dbReference type="EMBL" id="KGR81676.1"/>
    </source>
</evidence>
<evidence type="ECO:0000259" key="1">
    <source>
        <dbReference type="SMART" id="SM01043"/>
    </source>
</evidence>
<comment type="caution">
    <text evidence="2">The sequence shown here is derived from an EMBL/GenBank/DDBJ whole genome shotgun (WGS) entry which is preliminary data.</text>
</comment>
<dbReference type="InterPro" id="IPR011990">
    <property type="entry name" value="TPR-like_helical_dom_sf"/>
</dbReference>
<dbReference type="Gene3D" id="3.40.50.300">
    <property type="entry name" value="P-loop containing nucleotide triphosphate hydrolases"/>
    <property type="match status" value="1"/>
</dbReference>
<dbReference type="InterPro" id="IPR019734">
    <property type="entry name" value="TPR_rpt"/>
</dbReference>
<dbReference type="Pfam" id="PF03704">
    <property type="entry name" value="BTAD"/>
    <property type="match status" value="1"/>
</dbReference>
<dbReference type="AlphaFoldDB" id="A0A0A3IA80"/>
<dbReference type="Gene3D" id="1.10.10.10">
    <property type="entry name" value="Winged helix-like DNA-binding domain superfamily/Winged helix DNA-binding domain"/>
    <property type="match status" value="1"/>
</dbReference>
<proteinExistence type="predicted"/>
<sequence length="1039" mass="122822">MDIIYSKIMAPNPASQYMRKSSIMKKLKKCRISALTLLHGGPGFGKTSSLAQFFADEGLPFSWYQVTENDDGILPFLKYLYESIKVVHKEFDLLDSAWDQITTFLKIEDLNTLFTLFCNALSRIPREIYIVIDDFHLVNHVFQINYVFEQLVKFAPSHVHFIVATRIQPTWGCFHQLKSKRLLTVITEEDFVFTPDEIGILFEDYYERLLQEDEIKQIYEVTEGWAMAVVLLAMQMESERYPFDFSKITLQDFNDYLYYELFQHLEPVIQQALMNFSLFDTFSEEIIHDLFGTKEVERLEYIYRHHAFIQTLGNQKDYRFHSLMKQFLMQQYMKQSPQVVAEQHKKAAIYFIEKKDIIQAFYHISHADDERFICEMLIHYADYFMQTGRYKWLLEKIKKCSPSIREEYYPLYYIEGECLRLSAFYRKAQICFEMCVEKAKQRDDLLTIVRSKAGLARIYVDTLQPSIAKGYLQEALQLANQCQIPKQEFIHLNLQYVENLVNIGQAFNGIMYWEQLHLNNELLQEGNIDIRMHLRQGALQKARALAESRLFTQQTGTSAHRETDALLSLIYAMMGNRVRAKETAFRGLQNSITSREAFNIAVANIRNGHAELLLNPYDPAEAIHYYELAAKQMEQLQVKRIKAECYVGLALAYGRQGDVTLAKRYAMQGLAATEKVEDRWVTGLLKLALLILYVENEMYEDAVQMAAETVKNFEEVKDSYCLMVTYFWHMVLSVKKNDQSSYVQFRSLFEQLLEKHGYDFFLTKVTLFGPRDLMQKQQVLAPHEENKPAIYIRFFGPMLLMRDWQVEHEKVWQRGKAKELFTYLYINRSRFCAKEEIMAALFPTSTEEVAIRDFKVAYNALLKVLEPGRSAREEPFYIERKQNMYRIHQSPLILSDIAYFEQLLELAKRDAEPFQQKQWLRKAVAQYTGDLYEENMQADWIEHERNRMKTLYLKAMQQIAMLSYDEQQYEECLLACEAILQKDPTWEEAYRLMMWCHFYLENKVEVQKTYDRCEKILAQEYDIEPMHMTTEIFEKLIKM</sequence>
<accession>A0A0A3IA80</accession>
<reference evidence="2 3" key="1">
    <citation type="submission" date="2014-02" db="EMBL/GenBank/DDBJ databases">
        <title>Draft genome sequence of Lysinibacillus odysseyi NBRC 100172.</title>
        <authorList>
            <person name="Zhang F."/>
            <person name="Wang G."/>
            <person name="Zhang L."/>
        </authorList>
    </citation>
    <scope>NUCLEOTIDE SEQUENCE [LARGE SCALE GENOMIC DNA]</scope>
    <source>
        <strain evidence="2 3">NBRC 100172</strain>
    </source>
</reference>
<dbReference type="InterPro" id="IPR051677">
    <property type="entry name" value="AfsR-DnrI-RedD_regulator"/>
</dbReference>
<dbReference type="SUPFAM" id="SSF52540">
    <property type="entry name" value="P-loop containing nucleoside triphosphate hydrolases"/>
    <property type="match status" value="1"/>
</dbReference>
<dbReference type="InterPro" id="IPR059106">
    <property type="entry name" value="WHD_MalT"/>
</dbReference>
<name>A0A0A3IA80_9BACI</name>
<evidence type="ECO:0000313" key="3">
    <source>
        <dbReference type="Proteomes" id="UP000030437"/>
    </source>
</evidence>
<dbReference type="InterPro" id="IPR027417">
    <property type="entry name" value="P-loop_NTPase"/>
</dbReference>
<protein>
    <recommendedName>
        <fullName evidence="1">Bacterial transcriptional activator domain-containing protein</fullName>
    </recommendedName>
</protein>
<dbReference type="SUPFAM" id="SSF48452">
    <property type="entry name" value="TPR-like"/>
    <property type="match status" value="3"/>
</dbReference>
<dbReference type="eggNOG" id="COG3629">
    <property type="taxonomic scope" value="Bacteria"/>
</dbReference>
<dbReference type="STRING" id="1220589.CD32_20225"/>
<dbReference type="SMART" id="SM01043">
    <property type="entry name" value="BTAD"/>
    <property type="match status" value="1"/>
</dbReference>
<dbReference type="PANTHER" id="PTHR35807:SF2">
    <property type="entry name" value="TRANSCRIPTIONAL ACTIVATOR DOMAIN"/>
    <property type="match status" value="1"/>
</dbReference>
<keyword evidence="3" id="KW-1185">Reference proteome</keyword>
<dbReference type="PANTHER" id="PTHR35807">
    <property type="entry name" value="TRANSCRIPTIONAL REGULATOR REDD-RELATED"/>
    <property type="match status" value="1"/>
</dbReference>
<dbReference type="RefSeq" id="WP_036158349.1">
    <property type="nucleotide sequence ID" value="NZ_AVCX01000001.1"/>
</dbReference>
<dbReference type="InterPro" id="IPR005158">
    <property type="entry name" value="BTAD"/>
</dbReference>
<feature type="domain" description="Bacterial transcriptional activator" evidence="1">
    <location>
        <begin position="895"/>
        <end position="1037"/>
    </location>
</feature>
<dbReference type="Proteomes" id="UP000030437">
    <property type="component" value="Unassembled WGS sequence"/>
</dbReference>
<dbReference type="eggNOG" id="COG2909">
    <property type="taxonomic scope" value="Bacteria"/>
</dbReference>
<gene>
    <name evidence="2" type="ORF">CD32_20225</name>
</gene>